<dbReference type="EMBL" id="MUGS01000002">
    <property type="protein sequence ID" value="OXG09593.1"/>
    <property type="molecule type" value="Genomic_DNA"/>
</dbReference>
<gene>
    <name evidence="1" type="ORF">B0A64_02235</name>
</gene>
<accession>A0A227PJ45</accession>
<name>A0A227PJ45_9FLAO</name>
<protein>
    <submittedName>
        <fullName evidence="1">Uncharacterized protein</fullName>
    </submittedName>
</protein>
<dbReference type="Proteomes" id="UP000214684">
    <property type="component" value="Unassembled WGS sequence"/>
</dbReference>
<organism evidence="1 2">
    <name type="scientific">Flavobacterium araucananum</name>
    <dbReference type="NCBI Taxonomy" id="946678"/>
    <lineage>
        <taxon>Bacteria</taxon>
        <taxon>Pseudomonadati</taxon>
        <taxon>Bacteroidota</taxon>
        <taxon>Flavobacteriia</taxon>
        <taxon>Flavobacteriales</taxon>
        <taxon>Flavobacteriaceae</taxon>
        <taxon>Flavobacterium</taxon>
    </lineage>
</organism>
<evidence type="ECO:0000313" key="1">
    <source>
        <dbReference type="EMBL" id="OXG09593.1"/>
    </source>
</evidence>
<dbReference type="RefSeq" id="WP_089477898.1">
    <property type="nucleotide sequence ID" value="NZ_MUGS01000002.1"/>
</dbReference>
<comment type="caution">
    <text evidence="1">The sequence shown here is derived from an EMBL/GenBank/DDBJ whole genome shotgun (WGS) entry which is preliminary data.</text>
</comment>
<sequence length="81" mass="8951">MESKKIIFRGVKETSSLIAAGKKAAQKAIRENKILGLSFTFTKGDKVYRQEGNGNVVFVKPIAPRKPLNIKKGTILYAKSK</sequence>
<proteinExistence type="predicted"/>
<keyword evidence="2" id="KW-1185">Reference proteome</keyword>
<evidence type="ECO:0000313" key="2">
    <source>
        <dbReference type="Proteomes" id="UP000214684"/>
    </source>
</evidence>
<reference evidence="1 2" key="1">
    <citation type="submission" date="2016-11" db="EMBL/GenBank/DDBJ databases">
        <title>Whole genomes of Flavobacteriaceae.</title>
        <authorList>
            <person name="Stine C."/>
            <person name="Li C."/>
            <person name="Tadesse D."/>
        </authorList>
    </citation>
    <scope>NUCLEOTIDE SEQUENCE [LARGE SCALE GENOMIC DNA]</scope>
    <source>
        <strain evidence="1 2">DSM 24704</strain>
    </source>
</reference>
<dbReference type="AlphaFoldDB" id="A0A227PJ45"/>